<feature type="region of interest" description="Disordered" evidence="1">
    <location>
        <begin position="1"/>
        <end position="42"/>
    </location>
</feature>
<keyword evidence="3" id="KW-1185">Reference proteome</keyword>
<evidence type="ECO:0000313" key="2">
    <source>
        <dbReference type="EMBL" id="KAK7024192.1"/>
    </source>
</evidence>
<dbReference type="AlphaFoldDB" id="A0AAW0BE59"/>
<name>A0AAW0BE59_9AGAR</name>
<reference evidence="2 3" key="1">
    <citation type="submission" date="2024-01" db="EMBL/GenBank/DDBJ databases">
        <title>A draft genome for a cacao thread blight-causing isolate of Paramarasmius palmivorus.</title>
        <authorList>
            <person name="Baruah I.K."/>
            <person name="Bukari Y."/>
            <person name="Amoako-Attah I."/>
            <person name="Meinhardt L.W."/>
            <person name="Bailey B.A."/>
            <person name="Cohen S.P."/>
        </authorList>
    </citation>
    <scope>NUCLEOTIDE SEQUENCE [LARGE SCALE GENOMIC DNA]</scope>
    <source>
        <strain evidence="2 3">GH-12</strain>
    </source>
</reference>
<comment type="caution">
    <text evidence="2">The sequence shown here is derived from an EMBL/GenBank/DDBJ whole genome shotgun (WGS) entry which is preliminary data.</text>
</comment>
<evidence type="ECO:0000256" key="1">
    <source>
        <dbReference type="SAM" id="MobiDB-lite"/>
    </source>
</evidence>
<organism evidence="2 3">
    <name type="scientific">Paramarasmius palmivorus</name>
    <dbReference type="NCBI Taxonomy" id="297713"/>
    <lineage>
        <taxon>Eukaryota</taxon>
        <taxon>Fungi</taxon>
        <taxon>Dikarya</taxon>
        <taxon>Basidiomycota</taxon>
        <taxon>Agaricomycotina</taxon>
        <taxon>Agaricomycetes</taxon>
        <taxon>Agaricomycetidae</taxon>
        <taxon>Agaricales</taxon>
        <taxon>Marasmiineae</taxon>
        <taxon>Marasmiaceae</taxon>
        <taxon>Paramarasmius</taxon>
    </lineage>
</organism>
<dbReference type="EMBL" id="JAYKXP010000130">
    <property type="protein sequence ID" value="KAK7024192.1"/>
    <property type="molecule type" value="Genomic_DNA"/>
</dbReference>
<protein>
    <submittedName>
        <fullName evidence="2">Uncharacterized protein</fullName>
    </submittedName>
</protein>
<gene>
    <name evidence="2" type="ORF">VNI00_016500</name>
</gene>
<feature type="compositionally biased region" description="Basic and acidic residues" evidence="1">
    <location>
        <begin position="19"/>
        <end position="42"/>
    </location>
</feature>
<sequence>MYCRSPDPGENTMTLANTNRERNRSEQEKRDNQTEKGSRDGLRAGLARAKSVAVVPSTRSDRLKTYLSTIADPPDHILDDDVGDIDDHVTDVELYQRWVEDPTFILDDVKDHTLPYLMQAPWVDVLPLKVYLKCVQDFYHDYVVPLVHFLLHKIQHWDQTRIDHFIRLEGTFPFPDPQEVLVTAARHYCAVHSLTFKGEEPTHKLLR</sequence>
<dbReference type="Proteomes" id="UP001383192">
    <property type="component" value="Unassembled WGS sequence"/>
</dbReference>
<proteinExistence type="predicted"/>
<evidence type="ECO:0000313" key="3">
    <source>
        <dbReference type="Proteomes" id="UP001383192"/>
    </source>
</evidence>
<accession>A0AAW0BE59</accession>